<organism evidence="3">
    <name type="scientific">Burkholderia pseudomallei 1710a</name>
    <dbReference type="NCBI Taxonomy" id="320371"/>
    <lineage>
        <taxon>Bacteria</taxon>
        <taxon>Pseudomonadati</taxon>
        <taxon>Pseudomonadota</taxon>
        <taxon>Betaproteobacteria</taxon>
        <taxon>Burkholderiales</taxon>
        <taxon>Burkholderiaceae</taxon>
        <taxon>Burkholderia</taxon>
        <taxon>pseudomallei group</taxon>
    </lineage>
</organism>
<feature type="compositionally biased region" description="Low complexity" evidence="1">
    <location>
        <begin position="105"/>
        <end position="116"/>
    </location>
</feature>
<dbReference type="InterPro" id="IPR007055">
    <property type="entry name" value="BON_dom"/>
</dbReference>
<evidence type="ECO:0000259" key="2">
    <source>
        <dbReference type="PROSITE" id="PS50914"/>
    </source>
</evidence>
<dbReference type="PANTHER" id="PTHR34606:SF16">
    <property type="entry name" value="BON DOMAIN-CONTAINING PROTEIN"/>
    <property type="match status" value="1"/>
</dbReference>
<feature type="compositionally biased region" description="Polar residues" evidence="1">
    <location>
        <begin position="92"/>
        <end position="101"/>
    </location>
</feature>
<dbReference type="EMBL" id="CM000833">
    <property type="protein sequence ID" value="EET03568.1"/>
    <property type="molecule type" value="Genomic_DNA"/>
</dbReference>
<feature type="region of interest" description="Disordered" evidence="1">
    <location>
        <begin position="81"/>
        <end position="117"/>
    </location>
</feature>
<dbReference type="HOGENOM" id="CLU_098552_2_0_4"/>
<dbReference type="Gene3D" id="3.30.1340.30">
    <property type="match status" value="1"/>
</dbReference>
<dbReference type="InterPro" id="IPR051686">
    <property type="entry name" value="Lipoprotein_DolP"/>
</dbReference>
<gene>
    <name evidence="3" type="ORF">BURPS1710A_A2327</name>
</gene>
<dbReference type="PROSITE" id="PS50914">
    <property type="entry name" value="BON"/>
    <property type="match status" value="1"/>
</dbReference>
<sequence length="188" mass="19209">MHPAAAPIRRKELTMKEMQSRVPRYTQPHSPHHAAKRFGRLATAVLIALAAACLALPQAAAAAGDGTGGAGAATGGANGSANGSANGPNDMTGANTANRATDMNGASSSHSTSAGTKLRDTAITTKVKAALLATNDLSSGDIHVKTRRGAVQLAGTVPDERQRTLAVDVTRQVDGVKTVRDKLTVQPK</sequence>
<name>A0A0E1VRT1_BURPE</name>
<feature type="domain" description="BON" evidence="2">
    <location>
        <begin position="119"/>
        <end position="187"/>
    </location>
</feature>
<protein>
    <submittedName>
        <fullName evidence="3">Phospholipid-binding domain protein</fullName>
    </submittedName>
</protein>
<dbReference type="AlphaFoldDB" id="A0A0E1VRT1"/>
<accession>A0A0E1VRT1</accession>
<dbReference type="Pfam" id="PF04972">
    <property type="entry name" value="BON"/>
    <property type="match status" value="1"/>
</dbReference>
<evidence type="ECO:0000256" key="1">
    <source>
        <dbReference type="SAM" id="MobiDB-lite"/>
    </source>
</evidence>
<dbReference type="InterPro" id="IPR014004">
    <property type="entry name" value="Transpt-assoc_nodulatn_dom_bac"/>
</dbReference>
<dbReference type="PANTHER" id="PTHR34606">
    <property type="entry name" value="BON DOMAIN-CONTAINING PROTEIN"/>
    <property type="match status" value="1"/>
</dbReference>
<evidence type="ECO:0000313" key="3">
    <source>
        <dbReference type="EMBL" id="EET03568.1"/>
    </source>
</evidence>
<dbReference type="Proteomes" id="UP000001812">
    <property type="component" value="Chromosome II"/>
</dbReference>
<dbReference type="SMART" id="SM00749">
    <property type="entry name" value="BON"/>
    <property type="match status" value="1"/>
</dbReference>
<proteinExistence type="predicted"/>
<reference evidence="3" key="1">
    <citation type="submission" date="2009-05" db="EMBL/GenBank/DDBJ databases">
        <authorList>
            <person name="Harkins D.M."/>
            <person name="DeShazer D."/>
            <person name="Woods D.E."/>
            <person name="Brinkac L.M."/>
            <person name="Brown K.A."/>
            <person name="Hung G.C."/>
            <person name="Tuanyok A."/>
            <person name="Zhang B."/>
            <person name="Nierman W.C."/>
        </authorList>
    </citation>
    <scope>NUCLEOTIDE SEQUENCE [LARGE SCALE GENOMIC DNA]</scope>
    <source>
        <strain evidence="3">1710a</strain>
    </source>
</reference>